<comment type="similarity">
    <text evidence="2">Belongs to the NAD(P)-dependent epimerase/dehydratase family.</text>
</comment>
<dbReference type="PANTHER" id="PTHR43000">
    <property type="entry name" value="DTDP-D-GLUCOSE 4,6-DEHYDRATASE-RELATED"/>
    <property type="match status" value="1"/>
</dbReference>
<dbReference type="RefSeq" id="WP_206592696.1">
    <property type="nucleotide sequence ID" value="NZ_JAFKCS010000002.1"/>
</dbReference>
<dbReference type="InterPro" id="IPR001509">
    <property type="entry name" value="Epimerase_deHydtase"/>
</dbReference>
<evidence type="ECO:0000259" key="3">
    <source>
        <dbReference type="Pfam" id="PF01370"/>
    </source>
</evidence>
<name>A0ABS3CP57_9ALTE</name>
<evidence type="ECO:0000256" key="2">
    <source>
        <dbReference type="ARBA" id="ARBA00007637"/>
    </source>
</evidence>
<protein>
    <submittedName>
        <fullName evidence="4">NAD-dependent epimerase/dehydratase family protein</fullName>
    </submittedName>
</protein>
<feature type="domain" description="NAD-dependent epimerase/dehydratase" evidence="3">
    <location>
        <begin position="5"/>
        <end position="229"/>
    </location>
</feature>
<proteinExistence type="inferred from homology"/>
<dbReference type="Proteomes" id="UP000663992">
    <property type="component" value="Unassembled WGS sequence"/>
</dbReference>
<dbReference type="Gene3D" id="3.40.50.720">
    <property type="entry name" value="NAD(P)-binding Rossmann-like Domain"/>
    <property type="match status" value="1"/>
</dbReference>
<organism evidence="4 5">
    <name type="scientific">Bowmanella yangjiangensis</name>
    <dbReference type="NCBI Taxonomy" id="2811230"/>
    <lineage>
        <taxon>Bacteria</taxon>
        <taxon>Pseudomonadati</taxon>
        <taxon>Pseudomonadota</taxon>
        <taxon>Gammaproteobacteria</taxon>
        <taxon>Alteromonadales</taxon>
        <taxon>Alteromonadaceae</taxon>
        <taxon>Bowmanella</taxon>
    </lineage>
</organism>
<evidence type="ECO:0000256" key="1">
    <source>
        <dbReference type="ARBA" id="ARBA00005125"/>
    </source>
</evidence>
<gene>
    <name evidence="4" type="ORF">J0A65_03285</name>
</gene>
<sequence>MRRKILILGGGGFIGTHLHQKLKSEGYQVQITVRSNQCKDIEPINTIIGDIDTGLLDSCDEPDYIFHLAGGSSVLESQTSPHSDFLKTLPNISSLMNKMYRDWKSSKLLFISSAAVYGKYATAKTSTKCQLSPISVYGLHKKIAEEIILYYVKTFGVRAKIIRPFSIFGEGLKKQLPWDVLIKARNGDFTFFGSGEQQRDWVYIEDFIQFLTQQIDANIPYTGEIVNAGNGQAVKISHVISRLLCLSGYTDPPIFSGKDKIGDPDCLVADPHEQAQNTFLSLRKTPLDTGLSRYISWFNESQI</sequence>
<keyword evidence="5" id="KW-1185">Reference proteome</keyword>
<dbReference type="Gene3D" id="3.90.25.10">
    <property type="entry name" value="UDP-galactose 4-epimerase, domain 1"/>
    <property type="match status" value="1"/>
</dbReference>
<accession>A0ABS3CP57</accession>
<evidence type="ECO:0000313" key="5">
    <source>
        <dbReference type="Proteomes" id="UP000663992"/>
    </source>
</evidence>
<dbReference type="InterPro" id="IPR036291">
    <property type="entry name" value="NAD(P)-bd_dom_sf"/>
</dbReference>
<dbReference type="SUPFAM" id="SSF51735">
    <property type="entry name" value="NAD(P)-binding Rossmann-fold domains"/>
    <property type="match status" value="1"/>
</dbReference>
<comment type="caution">
    <text evidence="4">The sequence shown here is derived from an EMBL/GenBank/DDBJ whole genome shotgun (WGS) entry which is preliminary data.</text>
</comment>
<dbReference type="CDD" id="cd08946">
    <property type="entry name" value="SDR_e"/>
    <property type="match status" value="1"/>
</dbReference>
<dbReference type="EMBL" id="JAFKCS010000002">
    <property type="protein sequence ID" value="MBN7818870.1"/>
    <property type="molecule type" value="Genomic_DNA"/>
</dbReference>
<dbReference type="Pfam" id="PF01370">
    <property type="entry name" value="Epimerase"/>
    <property type="match status" value="1"/>
</dbReference>
<evidence type="ECO:0000313" key="4">
    <source>
        <dbReference type="EMBL" id="MBN7818870.1"/>
    </source>
</evidence>
<comment type="pathway">
    <text evidence="1">Bacterial outer membrane biogenesis; LPS O-antigen biosynthesis.</text>
</comment>
<reference evidence="4 5" key="1">
    <citation type="submission" date="2021-03" db="EMBL/GenBank/DDBJ databases">
        <title>novel species isolated from a fishpond in China.</title>
        <authorList>
            <person name="Lu H."/>
            <person name="Cai Z."/>
        </authorList>
    </citation>
    <scope>NUCLEOTIDE SEQUENCE [LARGE SCALE GENOMIC DNA]</scope>
    <source>
        <strain evidence="4 5">Y57</strain>
    </source>
</reference>